<evidence type="ECO:0000256" key="2">
    <source>
        <dbReference type="PIRSR" id="PIRSR000097-2"/>
    </source>
</evidence>
<dbReference type="PROSITE" id="PS50890">
    <property type="entry name" value="PUA"/>
    <property type="match status" value="1"/>
</dbReference>
<feature type="domain" description="NADP-dependent oxidoreductase" evidence="4">
    <location>
        <begin position="15"/>
        <end position="269"/>
    </location>
</feature>
<accession>A0A7W5BFZ9</accession>
<name>A0A7W5BFZ9_9BURK</name>
<gene>
    <name evidence="5" type="ORF">FHS03_005350</name>
</gene>
<sequence length="282" mass="30970">MRTLRLASGHSVPVLGQGTWNMGESAARKAEEVRALQLGLDLGMSLIDTAEMYADGGAEDVVAEAVAGRREQAYLVSKAYPHNATRTGLVQACERSLRRLRTDYLDLYLLHWRGDVPLDETLEAFAVLHKSGKIRAFGVSNFDRADMEEALTLPDGAAVAANQVLYNVRRRGIEWNLLPWCRQHNIAVMAYSPLESARSEQQHLFDHPLLQKLAMAHGATPAQIALAWVLRQDGVIAIPKAASPAHVRANRAAHDLQLSPDELAAIDQAFPPPHRATPLAML</sequence>
<dbReference type="CDD" id="cd19138">
    <property type="entry name" value="AKR_YeaE"/>
    <property type="match status" value="1"/>
</dbReference>
<dbReference type="RefSeq" id="WP_183443922.1">
    <property type="nucleotide sequence ID" value="NZ_JACHXD010000026.1"/>
</dbReference>
<dbReference type="InterPro" id="IPR036812">
    <property type="entry name" value="NAD(P)_OxRdtase_dom_sf"/>
</dbReference>
<evidence type="ECO:0000259" key="4">
    <source>
        <dbReference type="Pfam" id="PF00248"/>
    </source>
</evidence>
<dbReference type="PANTHER" id="PTHR43638">
    <property type="entry name" value="OXIDOREDUCTASE, ALDO/KETO REDUCTASE FAMILY PROTEIN"/>
    <property type="match status" value="1"/>
</dbReference>
<comment type="caution">
    <text evidence="5">The sequence shown here is derived from an EMBL/GenBank/DDBJ whole genome shotgun (WGS) entry which is preliminary data.</text>
</comment>
<dbReference type="PIRSF" id="PIRSF000097">
    <property type="entry name" value="AKR"/>
    <property type="match status" value="1"/>
</dbReference>
<feature type="site" description="Lowers pKa of active site Tyr" evidence="3">
    <location>
        <position position="78"/>
    </location>
</feature>
<dbReference type="SUPFAM" id="SSF51430">
    <property type="entry name" value="NAD(P)-linked oxidoreductase"/>
    <property type="match status" value="1"/>
</dbReference>
<organism evidence="5 6">
    <name type="scientific">Pseudoduganella violacea</name>
    <dbReference type="NCBI Taxonomy" id="1715466"/>
    <lineage>
        <taxon>Bacteria</taxon>
        <taxon>Pseudomonadati</taxon>
        <taxon>Pseudomonadota</taxon>
        <taxon>Betaproteobacteria</taxon>
        <taxon>Burkholderiales</taxon>
        <taxon>Oxalobacteraceae</taxon>
        <taxon>Telluria group</taxon>
        <taxon>Pseudoduganella</taxon>
    </lineage>
</organism>
<protein>
    <submittedName>
        <fullName evidence="5">Diketogulonate reductase-like aldo/keto reductase</fullName>
    </submittedName>
</protein>
<feature type="binding site" evidence="2">
    <location>
        <position position="111"/>
    </location>
    <ligand>
        <name>substrate</name>
    </ligand>
</feature>
<dbReference type="AlphaFoldDB" id="A0A7W5BFZ9"/>
<dbReference type="Pfam" id="PF00248">
    <property type="entry name" value="Aldo_ket_red"/>
    <property type="match status" value="1"/>
</dbReference>
<dbReference type="PRINTS" id="PR00069">
    <property type="entry name" value="ALDKETRDTASE"/>
</dbReference>
<keyword evidence="6" id="KW-1185">Reference proteome</keyword>
<dbReference type="Proteomes" id="UP000541535">
    <property type="component" value="Unassembled WGS sequence"/>
</dbReference>
<proteinExistence type="predicted"/>
<evidence type="ECO:0000313" key="6">
    <source>
        <dbReference type="Proteomes" id="UP000541535"/>
    </source>
</evidence>
<evidence type="ECO:0000256" key="1">
    <source>
        <dbReference type="PIRSR" id="PIRSR000097-1"/>
    </source>
</evidence>
<feature type="active site" description="Proton donor" evidence="1">
    <location>
        <position position="53"/>
    </location>
</feature>
<evidence type="ECO:0000256" key="3">
    <source>
        <dbReference type="PIRSR" id="PIRSR000097-3"/>
    </source>
</evidence>
<dbReference type="Gene3D" id="3.20.20.100">
    <property type="entry name" value="NADP-dependent oxidoreductase domain"/>
    <property type="match status" value="1"/>
</dbReference>
<dbReference type="InterPro" id="IPR020471">
    <property type="entry name" value="AKR"/>
</dbReference>
<dbReference type="InterPro" id="IPR023210">
    <property type="entry name" value="NADP_OxRdtase_dom"/>
</dbReference>
<dbReference type="EMBL" id="JACHXD010000026">
    <property type="protein sequence ID" value="MBB3122253.1"/>
    <property type="molecule type" value="Genomic_DNA"/>
</dbReference>
<reference evidence="5 6" key="1">
    <citation type="submission" date="2020-08" db="EMBL/GenBank/DDBJ databases">
        <title>Genomic Encyclopedia of Type Strains, Phase III (KMG-III): the genomes of soil and plant-associated and newly described type strains.</title>
        <authorList>
            <person name="Whitman W."/>
        </authorList>
    </citation>
    <scope>NUCLEOTIDE SEQUENCE [LARGE SCALE GENOMIC DNA]</scope>
    <source>
        <strain evidence="5 6">CECT 8897</strain>
    </source>
</reference>
<dbReference type="PANTHER" id="PTHR43638:SF3">
    <property type="entry name" value="ALDEHYDE REDUCTASE"/>
    <property type="match status" value="1"/>
</dbReference>
<evidence type="ECO:0000313" key="5">
    <source>
        <dbReference type="EMBL" id="MBB3122253.1"/>
    </source>
</evidence>
<dbReference type="GO" id="GO:0016491">
    <property type="term" value="F:oxidoreductase activity"/>
    <property type="evidence" value="ECO:0007669"/>
    <property type="project" value="InterPro"/>
</dbReference>